<dbReference type="InterPro" id="IPR052022">
    <property type="entry name" value="26kDa_periplasmic_antigen"/>
</dbReference>
<sequence length="234" mass="26959">MEKNRVITIKGIGSLDVPVDLIKIDFTLEETNKDYKKGHEKFDNSIIELQNIVKSLGFNETDLKTSDIVVKTEYDKKRKGGNYIDVFVGYKFLMSMTLSFDLDSQKLGEVFTALSNSKAAPKIEVRFTVKDEESVKTKLLGNAAKDAKDKASVLCEAVGTKLGKLINVNYNWRDLDLYSSTRYRRDDFDDDDTDFLGRRICYDRIESAELHRWNFTPKDISVEDEAYFIWEIID</sequence>
<dbReference type="OrthoDB" id="6021921at2"/>
<name>A0A1I3LRV3_9SPIR</name>
<dbReference type="Proteomes" id="UP000182737">
    <property type="component" value="Unassembled WGS sequence"/>
</dbReference>
<accession>A0A1I3LRV3</accession>
<protein>
    <recommendedName>
        <fullName evidence="3">SIMPL domain-containing protein</fullName>
    </recommendedName>
</protein>
<dbReference type="InterPro" id="IPR007497">
    <property type="entry name" value="SIMPL/DUF541"/>
</dbReference>
<dbReference type="Gene3D" id="3.30.110.170">
    <property type="entry name" value="Protein of unknown function (DUF541), domain 1"/>
    <property type="match status" value="1"/>
</dbReference>
<reference evidence="2" key="1">
    <citation type="submission" date="2016-10" db="EMBL/GenBank/DDBJ databases">
        <authorList>
            <person name="Varghese N."/>
            <person name="Submissions S."/>
        </authorList>
    </citation>
    <scope>NUCLEOTIDE SEQUENCE [LARGE SCALE GENOMIC DNA]</scope>
    <source>
        <strain evidence="2">XBD1002</strain>
    </source>
</reference>
<dbReference type="Pfam" id="PF04402">
    <property type="entry name" value="SIMPL"/>
    <property type="match status" value="1"/>
</dbReference>
<proteinExistence type="predicted"/>
<dbReference type="PANTHER" id="PTHR34387:SF2">
    <property type="entry name" value="SLR1258 PROTEIN"/>
    <property type="match status" value="1"/>
</dbReference>
<dbReference type="PANTHER" id="PTHR34387">
    <property type="entry name" value="SLR1258 PROTEIN"/>
    <property type="match status" value="1"/>
</dbReference>
<dbReference type="GO" id="GO:0006974">
    <property type="term" value="P:DNA damage response"/>
    <property type="evidence" value="ECO:0007669"/>
    <property type="project" value="TreeGrafter"/>
</dbReference>
<evidence type="ECO:0000313" key="2">
    <source>
        <dbReference type="Proteomes" id="UP000182737"/>
    </source>
</evidence>
<gene>
    <name evidence="1" type="ORF">SAMN04487775_107155</name>
</gene>
<evidence type="ECO:0000313" key="1">
    <source>
        <dbReference type="EMBL" id="SFI87427.1"/>
    </source>
</evidence>
<dbReference type="EMBL" id="FORI01000007">
    <property type="protein sequence ID" value="SFI87427.1"/>
    <property type="molecule type" value="Genomic_DNA"/>
</dbReference>
<organism evidence="1 2">
    <name type="scientific">Treponema bryantii</name>
    <dbReference type="NCBI Taxonomy" id="163"/>
    <lineage>
        <taxon>Bacteria</taxon>
        <taxon>Pseudomonadati</taxon>
        <taxon>Spirochaetota</taxon>
        <taxon>Spirochaetia</taxon>
        <taxon>Spirochaetales</taxon>
        <taxon>Treponemataceae</taxon>
        <taxon>Treponema</taxon>
    </lineage>
</organism>
<dbReference type="RefSeq" id="WP_074932407.1">
    <property type="nucleotide sequence ID" value="NZ_FORI01000007.1"/>
</dbReference>
<evidence type="ECO:0008006" key="3">
    <source>
        <dbReference type="Google" id="ProtNLM"/>
    </source>
</evidence>
<keyword evidence="2" id="KW-1185">Reference proteome</keyword>
<dbReference type="AlphaFoldDB" id="A0A1I3LRV3"/>